<dbReference type="GO" id="GO:0035091">
    <property type="term" value="F:phosphatidylinositol binding"/>
    <property type="evidence" value="ECO:0000318"/>
    <property type="project" value="GO_Central"/>
</dbReference>
<dbReference type="Proteomes" id="UP000001593">
    <property type="component" value="Unassembled WGS sequence"/>
</dbReference>
<dbReference type="GO" id="GO:0006897">
    <property type="term" value="P:endocytosis"/>
    <property type="evidence" value="ECO:0000318"/>
    <property type="project" value="GO_Central"/>
</dbReference>
<evidence type="ECO:0000259" key="2">
    <source>
        <dbReference type="PROSITE" id="PS50195"/>
    </source>
</evidence>
<dbReference type="PANTHER" id="PTHR45827">
    <property type="entry name" value="SORTING NEXIN"/>
    <property type="match status" value="1"/>
</dbReference>
<protein>
    <recommendedName>
        <fullName evidence="2">PX domain-containing protein</fullName>
    </recommendedName>
</protein>
<dbReference type="InterPro" id="IPR036871">
    <property type="entry name" value="PX_dom_sf"/>
</dbReference>
<dbReference type="GO" id="GO:0016197">
    <property type="term" value="P:endosomal transport"/>
    <property type="evidence" value="ECO:0000318"/>
    <property type="project" value="GO_Central"/>
</dbReference>
<dbReference type="PROSITE" id="PS50195">
    <property type="entry name" value="PX"/>
    <property type="match status" value="1"/>
</dbReference>
<dbReference type="EMBL" id="DS469898">
    <property type="protein sequence ID" value="EDO31460.1"/>
    <property type="molecule type" value="Genomic_DNA"/>
</dbReference>
<dbReference type="AlphaFoldDB" id="A7SXV9"/>
<dbReference type="InterPro" id="IPR027267">
    <property type="entry name" value="AH/BAR_dom_sf"/>
</dbReference>
<dbReference type="Pfam" id="PF00787">
    <property type="entry name" value="PX"/>
    <property type="match status" value="1"/>
</dbReference>
<dbReference type="Gene3D" id="3.30.1520.10">
    <property type="entry name" value="Phox-like domain"/>
    <property type="match status" value="1"/>
</dbReference>
<dbReference type="Gene3D" id="1.20.1270.60">
    <property type="entry name" value="Arfaptin homology (AH) domain/BAR domain"/>
    <property type="match status" value="1"/>
</dbReference>
<dbReference type="SMART" id="SM00312">
    <property type="entry name" value="PX"/>
    <property type="match status" value="1"/>
</dbReference>
<proteinExistence type="inferred from homology"/>
<name>A7SXV9_NEMVE</name>
<evidence type="ECO:0000256" key="1">
    <source>
        <dbReference type="ARBA" id="ARBA00010883"/>
    </source>
</evidence>
<reference evidence="3 4" key="1">
    <citation type="journal article" date="2007" name="Science">
        <title>Sea anemone genome reveals ancestral eumetazoan gene repertoire and genomic organization.</title>
        <authorList>
            <person name="Putnam N.H."/>
            <person name="Srivastava M."/>
            <person name="Hellsten U."/>
            <person name="Dirks B."/>
            <person name="Chapman J."/>
            <person name="Salamov A."/>
            <person name="Terry A."/>
            <person name="Shapiro H."/>
            <person name="Lindquist E."/>
            <person name="Kapitonov V.V."/>
            <person name="Jurka J."/>
            <person name="Genikhovich G."/>
            <person name="Grigoriev I.V."/>
            <person name="Lucas S.M."/>
            <person name="Steele R.E."/>
            <person name="Finnerty J.R."/>
            <person name="Technau U."/>
            <person name="Martindale M.Q."/>
            <person name="Rokhsar D.S."/>
        </authorList>
    </citation>
    <scope>NUCLEOTIDE SEQUENCE [LARGE SCALE GENOMIC DNA]</scope>
    <source>
        <strain evidence="4">CH2 X CH6</strain>
    </source>
</reference>
<dbReference type="HOGENOM" id="CLU_858690_0_0_1"/>
<dbReference type="InterPro" id="IPR001683">
    <property type="entry name" value="PX_dom"/>
</dbReference>
<dbReference type="GO" id="GO:0005886">
    <property type="term" value="C:plasma membrane"/>
    <property type="evidence" value="ECO:0000318"/>
    <property type="project" value="GO_Central"/>
</dbReference>
<sequence>MRPVSRRFKHFDWLYNRLVDKYTLIAIPPLPDKQITGRFGEDFVEKRREKLEKWVGRLCQHPVLSKSPVVNHFLTCADSEKEWKAGKRKAENDKFTGGAFFRAVECPPTKLSLYAIDSHIDNFGKFVRSMEDSVKNIVDRGTTHCEKCIGSYKTEYKKIGGTFTGLSQSFAVDDITEIRDCLDLRDYLDGVRLANSQDKHPSSMQEYIFRGPNGRFCETFAPTTSLCEVYETLSHRVGAKVAGLLVGFPPQSVPGETLEGVETNEVITIVEGHMEIVSLTSLGSFGRLSDGEKQRYLTLFSNHSVDPSMCSLCLRCICCAFRIV</sequence>
<dbReference type="GO" id="GO:0097320">
    <property type="term" value="P:plasma membrane tubulation"/>
    <property type="evidence" value="ECO:0000318"/>
    <property type="project" value="GO_Central"/>
</dbReference>
<dbReference type="PhylomeDB" id="A7SXV9"/>
<keyword evidence="4" id="KW-1185">Reference proteome</keyword>
<dbReference type="SUPFAM" id="SSF64268">
    <property type="entry name" value="PX domain"/>
    <property type="match status" value="1"/>
</dbReference>
<dbReference type="InterPro" id="IPR019497">
    <property type="entry name" value="Sorting_nexin_WASP-bd-dom"/>
</dbReference>
<dbReference type="STRING" id="45351.A7SXV9"/>
<feature type="domain" description="PX" evidence="2">
    <location>
        <begin position="1"/>
        <end position="81"/>
    </location>
</feature>
<dbReference type="eggNOG" id="KOG2528">
    <property type="taxonomic scope" value="Eukaryota"/>
</dbReference>
<dbReference type="InParanoid" id="A7SXV9"/>
<organism evidence="3 4">
    <name type="scientific">Nematostella vectensis</name>
    <name type="common">Starlet sea anemone</name>
    <dbReference type="NCBI Taxonomy" id="45351"/>
    <lineage>
        <taxon>Eukaryota</taxon>
        <taxon>Metazoa</taxon>
        <taxon>Cnidaria</taxon>
        <taxon>Anthozoa</taxon>
        <taxon>Hexacorallia</taxon>
        <taxon>Actiniaria</taxon>
        <taxon>Edwardsiidae</taxon>
        <taxon>Nematostella</taxon>
    </lineage>
</organism>
<evidence type="ECO:0000313" key="4">
    <source>
        <dbReference type="Proteomes" id="UP000001593"/>
    </source>
</evidence>
<accession>A7SXV9</accession>
<gene>
    <name evidence="3" type="ORF">NEMVEDRAFT_v1g219233</name>
</gene>
<dbReference type="Pfam" id="PF10456">
    <property type="entry name" value="BAR_3_WASP_bdg"/>
    <property type="match status" value="1"/>
</dbReference>
<dbReference type="GO" id="GO:0031410">
    <property type="term" value="C:cytoplasmic vesicle"/>
    <property type="evidence" value="ECO:0000318"/>
    <property type="project" value="GO_Central"/>
</dbReference>
<evidence type="ECO:0000313" key="3">
    <source>
        <dbReference type="EMBL" id="EDO31460.1"/>
    </source>
</evidence>
<dbReference type="PANTHER" id="PTHR45827:SF1">
    <property type="entry name" value="SORTING NEXIN"/>
    <property type="match status" value="1"/>
</dbReference>
<comment type="similarity">
    <text evidence="1">Belongs to the sorting nexin family.</text>
</comment>